<proteinExistence type="predicted"/>
<name>A0A226DMB9_FOLCA</name>
<gene>
    <name evidence="1" type="ORF">Fcan01_19242</name>
</gene>
<protein>
    <submittedName>
        <fullName evidence="1">Uncharacterized protein</fullName>
    </submittedName>
</protein>
<dbReference type="Proteomes" id="UP000198287">
    <property type="component" value="Unassembled WGS sequence"/>
</dbReference>
<reference evidence="1 2" key="1">
    <citation type="submission" date="2015-12" db="EMBL/GenBank/DDBJ databases">
        <title>The genome of Folsomia candida.</title>
        <authorList>
            <person name="Faddeeva A."/>
            <person name="Derks M.F."/>
            <person name="Anvar Y."/>
            <person name="Smit S."/>
            <person name="Van Straalen N."/>
            <person name="Roelofs D."/>
        </authorList>
    </citation>
    <scope>NUCLEOTIDE SEQUENCE [LARGE SCALE GENOMIC DNA]</scope>
    <source>
        <strain evidence="1 2">VU population</strain>
        <tissue evidence="1">Whole body</tissue>
    </source>
</reference>
<organism evidence="1 2">
    <name type="scientific">Folsomia candida</name>
    <name type="common">Springtail</name>
    <dbReference type="NCBI Taxonomy" id="158441"/>
    <lineage>
        <taxon>Eukaryota</taxon>
        <taxon>Metazoa</taxon>
        <taxon>Ecdysozoa</taxon>
        <taxon>Arthropoda</taxon>
        <taxon>Hexapoda</taxon>
        <taxon>Collembola</taxon>
        <taxon>Entomobryomorpha</taxon>
        <taxon>Isotomoidea</taxon>
        <taxon>Isotomidae</taxon>
        <taxon>Proisotominae</taxon>
        <taxon>Folsomia</taxon>
    </lineage>
</organism>
<keyword evidence="2" id="KW-1185">Reference proteome</keyword>
<evidence type="ECO:0000313" key="1">
    <source>
        <dbReference type="EMBL" id="OXA45994.1"/>
    </source>
</evidence>
<dbReference type="EMBL" id="LNIX01000016">
    <property type="protein sequence ID" value="OXA45994.1"/>
    <property type="molecule type" value="Genomic_DNA"/>
</dbReference>
<accession>A0A226DMB9</accession>
<evidence type="ECO:0000313" key="2">
    <source>
        <dbReference type="Proteomes" id="UP000198287"/>
    </source>
</evidence>
<sequence length="107" mass="12313">MGGEWSSDSWCIKIYGLDQRKMEAFTHSFPEFQIAGNNHPTVDYMNFQYLFLTCPAQPTKIAISDDCILGALIKYLNYLDCYKLKVFGTSEVAEKDKGTKTWTYTMQ</sequence>
<comment type="caution">
    <text evidence="1">The sequence shown here is derived from an EMBL/GenBank/DDBJ whole genome shotgun (WGS) entry which is preliminary data.</text>
</comment>
<dbReference type="AlphaFoldDB" id="A0A226DMB9"/>